<dbReference type="EMBL" id="DF237044">
    <property type="protein sequence ID" value="GAQ81943.1"/>
    <property type="molecule type" value="Genomic_DNA"/>
</dbReference>
<dbReference type="OMA" id="NLMAEPK"/>
<gene>
    <name evidence="1" type="ORF">KFL_000950190</name>
</gene>
<evidence type="ECO:0000313" key="1">
    <source>
        <dbReference type="EMBL" id="GAQ81943.1"/>
    </source>
</evidence>
<reference evidence="1 2" key="1">
    <citation type="journal article" date="2014" name="Nat. Commun.">
        <title>Klebsormidium flaccidum genome reveals primary factors for plant terrestrial adaptation.</title>
        <authorList>
            <person name="Hori K."/>
            <person name="Maruyama F."/>
            <person name="Fujisawa T."/>
            <person name="Togashi T."/>
            <person name="Yamamoto N."/>
            <person name="Seo M."/>
            <person name="Sato S."/>
            <person name="Yamada T."/>
            <person name="Mori H."/>
            <person name="Tajima N."/>
            <person name="Moriyama T."/>
            <person name="Ikeuchi M."/>
            <person name="Watanabe M."/>
            <person name="Wada H."/>
            <person name="Kobayashi K."/>
            <person name="Saito M."/>
            <person name="Masuda T."/>
            <person name="Sasaki-Sekimoto Y."/>
            <person name="Mashiguchi K."/>
            <person name="Awai K."/>
            <person name="Shimojima M."/>
            <person name="Masuda S."/>
            <person name="Iwai M."/>
            <person name="Nobusawa T."/>
            <person name="Narise T."/>
            <person name="Kondo S."/>
            <person name="Saito H."/>
            <person name="Sato R."/>
            <person name="Murakawa M."/>
            <person name="Ihara Y."/>
            <person name="Oshima-Yamada Y."/>
            <person name="Ohtaka K."/>
            <person name="Satoh M."/>
            <person name="Sonobe K."/>
            <person name="Ishii M."/>
            <person name="Ohtani R."/>
            <person name="Kanamori-Sato M."/>
            <person name="Honoki R."/>
            <person name="Miyazaki D."/>
            <person name="Mochizuki H."/>
            <person name="Umetsu J."/>
            <person name="Higashi K."/>
            <person name="Shibata D."/>
            <person name="Kamiya Y."/>
            <person name="Sato N."/>
            <person name="Nakamura Y."/>
            <person name="Tabata S."/>
            <person name="Ida S."/>
            <person name="Kurokawa K."/>
            <person name="Ohta H."/>
        </authorList>
    </citation>
    <scope>NUCLEOTIDE SEQUENCE [LARGE SCALE GENOMIC DNA]</scope>
    <source>
        <strain evidence="1 2">NIES-2285</strain>
    </source>
</reference>
<dbReference type="GO" id="GO:0048564">
    <property type="term" value="P:photosystem I assembly"/>
    <property type="evidence" value="ECO:0007669"/>
    <property type="project" value="InterPro"/>
</dbReference>
<dbReference type="AlphaFoldDB" id="A0A1Y1HUW9"/>
<dbReference type="PANTHER" id="PTHR36770">
    <property type="entry name" value="PHOTOSYSTEM I ASSEMBLY FACTOR PSA3, CHLOROPLASTIC"/>
    <property type="match status" value="1"/>
</dbReference>
<proteinExistence type="predicted"/>
<organism evidence="1 2">
    <name type="scientific">Klebsormidium nitens</name>
    <name type="common">Green alga</name>
    <name type="synonym">Ulothrix nitens</name>
    <dbReference type="NCBI Taxonomy" id="105231"/>
    <lineage>
        <taxon>Eukaryota</taxon>
        <taxon>Viridiplantae</taxon>
        <taxon>Streptophyta</taxon>
        <taxon>Klebsormidiophyceae</taxon>
        <taxon>Klebsormidiales</taxon>
        <taxon>Klebsormidiaceae</taxon>
        <taxon>Klebsormidium</taxon>
    </lineage>
</organism>
<dbReference type="OrthoDB" id="2013100at2759"/>
<sequence length="273" mass="29981">MALSHAAEVCSSGLFSTTQNFHNSARPAQPIPLASTFFGSSRKLDQKTWSLITDVQKSQRKGNATRASAAGSGNSFGRFFKKVLNSTPILGLVSNLAVDAGNSFVHYSQFGRQVADKATRATDEAFADLEAIHGKPARFGHVLFCCWIASSGAGLLRRDDVLVAAKRLRYSLDLQFEVENQERLMQEAVAKVEKLKKPFPDPPLVARMDVAVQTLCKCCIGRDYISEEDSRILQLVLKACFSEATSPMIEDVLRPYLERDNEVEISSSDAVTT</sequence>
<evidence type="ECO:0000313" key="2">
    <source>
        <dbReference type="Proteomes" id="UP000054558"/>
    </source>
</evidence>
<dbReference type="Proteomes" id="UP000054558">
    <property type="component" value="Unassembled WGS sequence"/>
</dbReference>
<dbReference type="STRING" id="105231.A0A1Y1HUW9"/>
<keyword evidence="2" id="KW-1185">Reference proteome</keyword>
<dbReference type="InterPro" id="IPR037736">
    <property type="entry name" value="PSA3"/>
</dbReference>
<name>A0A1Y1HUW9_KLENI</name>
<accession>A0A1Y1HUW9</accession>
<protein>
    <submittedName>
        <fullName evidence="1">Uncharacterized protein</fullName>
    </submittedName>
</protein>
<dbReference type="PANTHER" id="PTHR36770:SF1">
    <property type="entry name" value="PHOTOSYSTEM I ASSEMBLY FACTOR PSA3, CHLOROPLASTIC"/>
    <property type="match status" value="1"/>
</dbReference>